<dbReference type="Pfam" id="PF14224">
    <property type="entry name" value="DUF4331"/>
    <property type="match status" value="1"/>
</dbReference>
<evidence type="ECO:0000313" key="3">
    <source>
        <dbReference type="EMBL" id="CAA9316821.1"/>
    </source>
</evidence>
<keyword evidence="1" id="KW-0732">Signal</keyword>
<dbReference type="InterPro" id="IPR025566">
    <property type="entry name" value="DUF4331"/>
</dbReference>
<gene>
    <name evidence="3" type="ORF">AVDCRST_MAG40-1269</name>
</gene>
<dbReference type="Pfam" id="PF18911">
    <property type="entry name" value="PKD_4"/>
    <property type="match status" value="1"/>
</dbReference>
<dbReference type="Gene3D" id="2.60.40.10">
    <property type="entry name" value="Immunoglobulins"/>
    <property type="match status" value="1"/>
</dbReference>
<reference evidence="3" key="1">
    <citation type="submission" date="2020-02" db="EMBL/GenBank/DDBJ databases">
        <authorList>
            <person name="Meier V. D."/>
        </authorList>
    </citation>
    <scope>NUCLEOTIDE SEQUENCE</scope>
    <source>
        <strain evidence="3">AVDCRST_MAG40</strain>
    </source>
</reference>
<dbReference type="CDD" id="cd00146">
    <property type="entry name" value="PKD"/>
    <property type="match status" value="1"/>
</dbReference>
<dbReference type="EMBL" id="CADCTX010000391">
    <property type="protein sequence ID" value="CAA9316821.1"/>
    <property type="molecule type" value="Genomic_DNA"/>
</dbReference>
<name>A0A6J4KWX0_9BACT</name>
<feature type="domain" description="PKD" evidence="2">
    <location>
        <begin position="260"/>
        <end position="318"/>
    </location>
</feature>
<evidence type="ECO:0000256" key="1">
    <source>
        <dbReference type="SAM" id="SignalP"/>
    </source>
</evidence>
<protein>
    <recommendedName>
        <fullName evidence="2">PKD domain-containing protein</fullName>
    </recommendedName>
</protein>
<accession>A0A6J4KWX0</accession>
<dbReference type="AlphaFoldDB" id="A0A6J4KWX0"/>
<dbReference type="SUPFAM" id="SSF49299">
    <property type="entry name" value="PKD domain"/>
    <property type="match status" value="1"/>
</dbReference>
<dbReference type="InterPro" id="IPR000601">
    <property type="entry name" value="PKD_dom"/>
</dbReference>
<proteinExistence type="predicted"/>
<organism evidence="3">
    <name type="scientific">uncultured Gemmatimonadaceae bacterium</name>
    <dbReference type="NCBI Taxonomy" id="246130"/>
    <lineage>
        <taxon>Bacteria</taxon>
        <taxon>Pseudomonadati</taxon>
        <taxon>Gemmatimonadota</taxon>
        <taxon>Gemmatimonadia</taxon>
        <taxon>Gemmatimonadales</taxon>
        <taxon>Gemmatimonadaceae</taxon>
        <taxon>environmental samples</taxon>
    </lineage>
</organism>
<sequence>MWNTSTSRATVALAALTVTAACGGDQRSVGVTGPAADHTPTGRAPVVYEQIEFLGNPLVSEVTIAKANHEAYNKTQPYNTATFLPQSAAFITSFGRPLSLAQTLGGVLYPDILIVDTSKDPATAGWLSWALAGGWGGRKLADDVVDVGLSAIFSSLLEKEGAKCAPFDLPLCTDNIAANDREFATTFPYLAAPNTALPARPDPDGPANAAPVINGLRPDPASGPYPVTAKSCGGRFTVCVRFQVTDADGSSDTPAKVVVDWGDGTSWAPNSVPMATPLLAPHDYARPGTYTVRVTATDRRGAAATPVTLTLQVTGAAPDPRRAS</sequence>
<dbReference type="PROSITE" id="PS50093">
    <property type="entry name" value="PKD"/>
    <property type="match status" value="1"/>
</dbReference>
<feature type="non-terminal residue" evidence="3">
    <location>
        <position position="324"/>
    </location>
</feature>
<feature type="chain" id="PRO_5026684922" description="PKD domain-containing protein" evidence="1">
    <location>
        <begin position="21"/>
        <end position="324"/>
    </location>
</feature>
<dbReference type="InterPro" id="IPR035986">
    <property type="entry name" value="PKD_dom_sf"/>
</dbReference>
<evidence type="ECO:0000259" key="2">
    <source>
        <dbReference type="PROSITE" id="PS50093"/>
    </source>
</evidence>
<dbReference type="InterPro" id="IPR013783">
    <property type="entry name" value="Ig-like_fold"/>
</dbReference>
<feature type="signal peptide" evidence="1">
    <location>
        <begin position="1"/>
        <end position="20"/>
    </location>
</feature>